<evidence type="ECO:0000256" key="2">
    <source>
        <dbReference type="ARBA" id="ARBA00022692"/>
    </source>
</evidence>
<dbReference type="STRING" id="1076935.U4L8I3"/>
<feature type="transmembrane region" description="Helical" evidence="5">
    <location>
        <begin position="382"/>
        <end position="403"/>
    </location>
</feature>
<dbReference type="EMBL" id="HF936105">
    <property type="protein sequence ID" value="CCX14978.1"/>
    <property type="molecule type" value="Genomic_DNA"/>
</dbReference>
<evidence type="ECO:0000313" key="7">
    <source>
        <dbReference type="Proteomes" id="UP000018144"/>
    </source>
</evidence>
<feature type="transmembrane region" description="Helical" evidence="5">
    <location>
        <begin position="122"/>
        <end position="140"/>
    </location>
</feature>
<protein>
    <submittedName>
        <fullName evidence="6">Similar to Putative malic acid transport protein acc. no. O59815</fullName>
    </submittedName>
</protein>
<keyword evidence="2 5" id="KW-0812">Transmembrane</keyword>
<dbReference type="OrthoDB" id="2901184at2759"/>
<feature type="transmembrane region" description="Helical" evidence="5">
    <location>
        <begin position="51"/>
        <end position="71"/>
    </location>
</feature>
<dbReference type="InterPro" id="IPR038665">
    <property type="entry name" value="Voltage-dep_anion_channel_sf"/>
</dbReference>
<feature type="transmembrane region" description="Helical" evidence="5">
    <location>
        <begin position="302"/>
        <end position="330"/>
    </location>
</feature>
<dbReference type="GO" id="GO:0016020">
    <property type="term" value="C:membrane"/>
    <property type="evidence" value="ECO:0007669"/>
    <property type="project" value="UniProtKB-SubCell"/>
</dbReference>
<feature type="transmembrane region" description="Helical" evidence="5">
    <location>
        <begin position="196"/>
        <end position="213"/>
    </location>
</feature>
<comment type="subcellular location">
    <subcellularLocation>
        <location evidence="1">Membrane</location>
        <topology evidence="1">Multi-pass membrane protein</topology>
    </subcellularLocation>
</comment>
<name>U4L8I3_PYROM</name>
<sequence>MSAREGRRIEVNGRGIDDRTPLLPHNHDERFRRRRGDLPMWRHVLYHKMTWAWYNTVVATGSISLILYDLPYRVHRLWVLGSIVYIASLILFVFTFAVHLLRFMIKPSLIPRSMKHPDEGNHVSSLAAAMGVLILNGVTYSEKIHGYNPNAMRTFFWIFIVLSTVFGIMQPLIQFGKPIQEHRVRRDFTPAGMTPVIPLLLAGPVAAGVLAHLEPKLHHTALGIFAFGVALQGMGIFLSLLYSANILERLHREGFPPSHERPGLFLASIPPALTSWAFSSLAAQAVRHFPPNGGAPGGNPDFVVGGVALSYVGVAASLLFWGLAVWWFFVAALANLGQILNLGSDVLEGFMVVFAHAAMFLANNQLLRIFEWPKALTVTNEVLGVATVVVWGILVVGCMIGLVTGRLLEDD</sequence>
<reference evidence="6 7" key="1">
    <citation type="journal article" date="2013" name="PLoS Genet.">
        <title>The genome and development-dependent transcriptomes of Pyronema confluens: a window into fungal evolution.</title>
        <authorList>
            <person name="Traeger S."/>
            <person name="Altegoer F."/>
            <person name="Freitag M."/>
            <person name="Gabaldon T."/>
            <person name="Kempken F."/>
            <person name="Kumar A."/>
            <person name="Marcet-Houben M."/>
            <person name="Poggeler S."/>
            <person name="Stajich J.E."/>
            <person name="Nowrousian M."/>
        </authorList>
    </citation>
    <scope>NUCLEOTIDE SEQUENCE [LARGE SCALE GENOMIC DNA]</scope>
    <source>
        <strain evidence="7">CBS 100304</strain>
        <tissue evidence="6">Vegetative mycelium</tissue>
    </source>
</reference>
<feature type="transmembrane region" description="Helical" evidence="5">
    <location>
        <begin position="155"/>
        <end position="175"/>
    </location>
</feature>
<dbReference type="Proteomes" id="UP000018144">
    <property type="component" value="Unassembled WGS sequence"/>
</dbReference>
<keyword evidence="3 5" id="KW-1133">Transmembrane helix</keyword>
<feature type="transmembrane region" description="Helical" evidence="5">
    <location>
        <begin position="342"/>
        <end position="362"/>
    </location>
</feature>
<dbReference type="eggNOG" id="ENOG502QV03">
    <property type="taxonomic scope" value="Eukaryota"/>
</dbReference>
<dbReference type="PANTHER" id="PTHR31162:SF0">
    <property type="entry name" value="MALIC ACID TRANSPORT PROTEIN"/>
    <property type="match status" value="1"/>
</dbReference>
<dbReference type="Pfam" id="PF03595">
    <property type="entry name" value="SLAC1"/>
    <property type="match status" value="1"/>
</dbReference>
<evidence type="ECO:0000256" key="3">
    <source>
        <dbReference type="ARBA" id="ARBA00022989"/>
    </source>
</evidence>
<dbReference type="InterPro" id="IPR030185">
    <property type="entry name" value="Mae1"/>
</dbReference>
<evidence type="ECO:0000256" key="5">
    <source>
        <dbReference type="SAM" id="Phobius"/>
    </source>
</evidence>
<feature type="transmembrane region" description="Helical" evidence="5">
    <location>
        <begin position="77"/>
        <end position="101"/>
    </location>
</feature>
<dbReference type="Gene3D" id="1.50.10.150">
    <property type="entry name" value="Voltage-dependent anion channel"/>
    <property type="match status" value="1"/>
</dbReference>
<dbReference type="AlphaFoldDB" id="U4L8I3"/>
<dbReference type="GO" id="GO:0015140">
    <property type="term" value="F:malate transmembrane transporter activity"/>
    <property type="evidence" value="ECO:0007669"/>
    <property type="project" value="InterPro"/>
</dbReference>
<keyword evidence="4 5" id="KW-0472">Membrane</keyword>
<proteinExistence type="predicted"/>
<gene>
    <name evidence="6" type="ORF">PCON_01204</name>
</gene>
<dbReference type="PANTHER" id="PTHR31162">
    <property type="entry name" value="MALIC ACID TRANSPORT PROTEIN-RELATED"/>
    <property type="match status" value="1"/>
</dbReference>
<accession>U4L8I3</accession>
<dbReference type="InterPro" id="IPR004695">
    <property type="entry name" value="SLAC1/Mae1/Ssu1/TehA"/>
</dbReference>
<keyword evidence="7" id="KW-1185">Reference proteome</keyword>
<evidence type="ECO:0000256" key="1">
    <source>
        <dbReference type="ARBA" id="ARBA00004141"/>
    </source>
</evidence>
<evidence type="ECO:0000313" key="6">
    <source>
        <dbReference type="EMBL" id="CCX14978.1"/>
    </source>
</evidence>
<feature type="transmembrane region" description="Helical" evidence="5">
    <location>
        <begin position="219"/>
        <end position="242"/>
    </location>
</feature>
<organism evidence="6 7">
    <name type="scientific">Pyronema omphalodes (strain CBS 100304)</name>
    <name type="common">Pyronema confluens</name>
    <dbReference type="NCBI Taxonomy" id="1076935"/>
    <lineage>
        <taxon>Eukaryota</taxon>
        <taxon>Fungi</taxon>
        <taxon>Dikarya</taxon>
        <taxon>Ascomycota</taxon>
        <taxon>Pezizomycotina</taxon>
        <taxon>Pezizomycetes</taxon>
        <taxon>Pezizales</taxon>
        <taxon>Pyronemataceae</taxon>
        <taxon>Pyronema</taxon>
    </lineage>
</organism>
<evidence type="ECO:0000256" key="4">
    <source>
        <dbReference type="ARBA" id="ARBA00023136"/>
    </source>
</evidence>
<dbReference type="OMA" id="GWWPMVF"/>